<dbReference type="InterPro" id="IPR018114">
    <property type="entry name" value="TRYPSIN_HIS"/>
</dbReference>
<evidence type="ECO:0000256" key="3">
    <source>
        <dbReference type="ARBA" id="ARBA00022801"/>
    </source>
</evidence>
<dbReference type="GO" id="GO:0004252">
    <property type="term" value="F:serine-type endopeptidase activity"/>
    <property type="evidence" value="ECO:0007669"/>
    <property type="project" value="InterPro"/>
</dbReference>
<dbReference type="FunFam" id="2.40.10.10:FF:000005">
    <property type="entry name" value="Serine protease 37"/>
    <property type="match status" value="1"/>
</dbReference>
<dbReference type="PROSITE" id="PS50240">
    <property type="entry name" value="TRYPSIN_DOM"/>
    <property type="match status" value="1"/>
</dbReference>
<dbReference type="InterPro" id="IPR043504">
    <property type="entry name" value="Peptidase_S1_PA_chymotrypsin"/>
</dbReference>
<dbReference type="PRINTS" id="PR00722">
    <property type="entry name" value="CHYMOTRYPSIN"/>
</dbReference>
<evidence type="ECO:0000256" key="6">
    <source>
        <dbReference type="ARBA" id="ARBA00023157"/>
    </source>
</evidence>
<protein>
    <recommendedName>
        <fullName evidence="8">Peptidase S1 domain-containing protein</fullName>
    </recommendedName>
</protein>
<dbReference type="InterPro" id="IPR001314">
    <property type="entry name" value="Peptidase_S1A"/>
</dbReference>
<evidence type="ECO:0000259" key="8">
    <source>
        <dbReference type="PROSITE" id="PS50240"/>
    </source>
</evidence>
<dbReference type="GO" id="GO:0006508">
    <property type="term" value="P:proteolysis"/>
    <property type="evidence" value="ECO:0007669"/>
    <property type="project" value="UniProtKB-KW"/>
</dbReference>
<feature type="domain" description="Peptidase S1" evidence="8">
    <location>
        <begin position="23"/>
        <end position="242"/>
    </location>
</feature>
<evidence type="ECO:0000256" key="5">
    <source>
        <dbReference type="ARBA" id="ARBA00023145"/>
    </source>
</evidence>
<name>A0A452FTW3_CAPHI</name>
<evidence type="ECO:0000256" key="4">
    <source>
        <dbReference type="ARBA" id="ARBA00022825"/>
    </source>
</evidence>
<dbReference type="Pfam" id="PF00089">
    <property type="entry name" value="Trypsin"/>
    <property type="match status" value="1"/>
</dbReference>
<reference evidence="9 10" key="1">
    <citation type="submission" date="2016-04" db="EMBL/GenBank/DDBJ databases">
        <title>Polished mammalian reference genomes with single-molecule sequencing and chromosome conformation capture applied to the Capra hircus genome.</title>
        <authorList>
            <person name="Bickhart D.M."/>
            <person name="Koren S."/>
            <person name="Rosen B."/>
            <person name="Hastie A."/>
            <person name="Liachko I."/>
            <person name="Sullivan S.T."/>
            <person name="Burton J."/>
            <person name="Sayre B.L."/>
            <person name="Huson H.J."/>
            <person name="Lee J."/>
            <person name="Lam E."/>
            <person name="Kelley C.M."/>
            <person name="Hutchison J.L."/>
            <person name="Zhou Y."/>
            <person name="Sun J."/>
            <person name="Crisa A."/>
            <person name="Schwartz J.C."/>
            <person name="Hammond J.A."/>
            <person name="Schroeder S.G."/>
            <person name="Liu G.E."/>
            <person name="Dunham M."/>
            <person name="Shendure J."/>
            <person name="Sonstegard T.S."/>
            <person name="Phillippy A.M."/>
            <person name="Van Tassell C.P."/>
            <person name="Smith T.P."/>
        </authorList>
    </citation>
    <scope>NUCLEOTIDE SEQUENCE [LARGE SCALE GENOMIC DNA]</scope>
</reference>
<evidence type="ECO:0000256" key="7">
    <source>
        <dbReference type="SAM" id="SignalP"/>
    </source>
</evidence>
<evidence type="ECO:0000256" key="1">
    <source>
        <dbReference type="ARBA" id="ARBA00022670"/>
    </source>
</evidence>
<dbReference type="PROSITE" id="PS00134">
    <property type="entry name" value="TRYPSIN_HIS"/>
    <property type="match status" value="1"/>
</dbReference>
<dbReference type="Ensembl" id="ENSCHIT00000035527.1">
    <property type="protein sequence ID" value="ENSCHIP00000027659.1"/>
    <property type="gene ID" value="ENSCHIG00000023458.1"/>
</dbReference>
<dbReference type="CDD" id="cd00190">
    <property type="entry name" value="Tryp_SPc"/>
    <property type="match status" value="1"/>
</dbReference>
<keyword evidence="6" id="KW-1015">Disulfide bond</keyword>
<keyword evidence="4" id="KW-0720">Serine protease</keyword>
<sequence length="244" mass="26882">MHRPPLPLVLLLLCCRAQAAELGTESKPHSRPYMAYLEIVTSQGKQKACSGFLIRRDFVLTAAHCAGRSVTVTLGAHNIKKKEDTWQRLEVIKQFPYPKYDPVGLHDIMLLKLKEKANLTLAVGTLPLPPHVTFIHPGRMCQVAGVKEPASSTLQEVKLRLMEPRACSHFPAFDHNLQLCGVVSRLTVSLPFLLFPQGDSGGPLLCAGVAQGIVSYGLSSAKPPAVFTRISPYRPWIDEVLKEN</sequence>
<feature type="signal peptide" evidence="7">
    <location>
        <begin position="1"/>
        <end position="19"/>
    </location>
</feature>
<evidence type="ECO:0000256" key="2">
    <source>
        <dbReference type="ARBA" id="ARBA00022729"/>
    </source>
</evidence>
<dbReference type="STRING" id="9925.ENSCHIP00000027659"/>
<dbReference type="PANTHER" id="PTHR24271:SF24">
    <property type="entry name" value="CHYMASE"/>
    <property type="match status" value="1"/>
</dbReference>
<reference evidence="9" key="3">
    <citation type="submission" date="2025-09" db="UniProtKB">
        <authorList>
            <consortium name="Ensembl"/>
        </authorList>
    </citation>
    <scope>IDENTIFICATION</scope>
</reference>
<evidence type="ECO:0000313" key="10">
    <source>
        <dbReference type="Proteomes" id="UP000291000"/>
    </source>
</evidence>
<dbReference type="AlphaFoldDB" id="A0A452FTW3"/>
<dbReference type="Proteomes" id="UP000291000">
    <property type="component" value="Chromosome 21"/>
</dbReference>
<keyword evidence="2 7" id="KW-0732">Signal</keyword>
<dbReference type="GO" id="GO:0005737">
    <property type="term" value="C:cytoplasm"/>
    <property type="evidence" value="ECO:0007669"/>
    <property type="project" value="TreeGrafter"/>
</dbReference>
<dbReference type="GO" id="GO:0005615">
    <property type="term" value="C:extracellular space"/>
    <property type="evidence" value="ECO:0007669"/>
    <property type="project" value="TreeGrafter"/>
</dbReference>
<evidence type="ECO:0000313" key="9">
    <source>
        <dbReference type="Ensembl" id="ENSCHIP00000027659.1"/>
    </source>
</evidence>
<dbReference type="InterPro" id="IPR009003">
    <property type="entry name" value="Peptidase_S1_PA"/>
</dbReference>
<dbReference type="InterPro" id="IPR001254">
    <property type="entry name" value="Trypsin_dom"/>
</dbReference>
<dbReference type="EMBL" id="LWLT01000019">
    <property type="status" value="NOT_ANNOTATED_CDS"/>
    <property type="molecule type" value="Genomic_DNA"/>
</dbReference>
<accession>A0A452FTW3</accession>
<organism evidence="9 10">
    <name type="scientific">Capra hircus</name>
    <name type="common">Goat</name>
    <dbReference type="NCBI Taxonomy" id="9925"/>
    <lineage>
        <taxon>Eukaryota</taxon>
        <taxon>Metazoa</taxon>
        <taxon>Chordata</taxon>
        <taxon>Craniata</taxon>
        <taxon>Vertebrata</taxon>
        <taxon>Euteleostomi</taxon>
        <taxon>Mammalia</taxon>
        <taxon>Eutheria</taxon>
        <taxon>Laurasiatheria</taxon>
        <taxon>Artiodactyla</taxon>
        <taxon>Ruminantia</taxon>
        <taxon>Pecora</taxon>
        <taxon>Bovidae</taxon>
        <taxon>Caprinae</taxon>
        <taxon>Capra</taxon>
    </lineage>
</organism>
<dbReference type="SUPFAM" id="SSF50494">
    <property type="entry name" value="Trypsin-like serine proteases"/>
    <property type="match status" value="1"/>
</dbReference>
<keyword evidence="1" id="KW-0645">Protease</keyword>
<feature type="chain" id="PRO_5019140052" description="Peptidase S1 domain-containing protein" evidence="7">
    <location>
        <begin position="20"/>
        <end position="244"/>
    </location>
</feature>
<dbReference type="PANTHER" id="PTHR24271">
    <property type="entry name" value="KALLIKREIN-RELATED"/>
    <property type="match status" value="1"/>
</dbReference>
<keyword evidence="5" id="KW-0865">Zymogen</keyword>
<proteinExistence type="predicted"/>
<keyword evidence="3" id="KW-0378">Hydrolase</keyword>
<dbReference type="GeneTree" id="ENSGT01030000234551"/>
<dbReference type="SMART" id="SM00020">
    <property type="entry name" value="Tryp_SPc"/>
    <property type="match status" value="1"/>
</dbReference>
<dbReference type="Gene3D" id="2.40.10.10">
    <property type="entry name" value="Trypsin-like serine proteases"/>
    <property type="match status" value="2"/>
</dbReference>
<reference evidence="9" key="2">
    <citation type="submission" date="2025-08" db="UniProtKB">
        <authorList>
            <consortium name="Ensembl"/>
        </authorList>
    </citation>
    <scope>IDENTIFICATION</scope>
</reference>
<keyword evidence="10" id="KW-1185">Reference proteome</keyword>